<dbReference type="CDD" id="cd06558">
    <property type="entry name" value="crotonase-like"/>
    <property type="match status" value="1"/>
</dbReference>
<reference evidence="2" key="2">
    <citation type="submission" date="2014-07" db="EMBL/GenBank/DDBJ databases">
        <authorList>
            <person name="Hull J."/>
        </authorList>
    </citation>
    <scope>NUCLEOTIDE SEQUENCE</scope>
</reference>
<name>A0A0A9XNU8_LYGHE</name>
<dbReference type="EMBL" id="GBHO01021187">
    <property type="protein sequence ID" value="JAG22417.1"/>
    <property type="molecule type" value="Transcribed_RNA"/>
</dbReference>
<dbReference type="InterPro" id="IPR029045">
    <property type="entry name" value="ClpP/crotonase-like_dom_sf"/>
</dbReference>
<evidence type="ECO:0000313" key="1">
    <source>
        <dbReference type="EMBL" id="JAG22413.1"/>
    </source>
</evidence>
<evidence type="ECO:0000313" key="2">
    <source>
        <dbReference type="EMBL" id="JAG22417.1"/>
    </source>
</evidence>
<dbReference type="SUPFAM" id="SSF52096">
    <property type="entry name" value="ClpP/crotonase"/>
    <property type="match status" value="1"/>
</dbReference>
<proteinExistence type="predicted"/>
<reference evidence="2" key="1">
    <citation type="journal article" date="2014" name="PLoS ONE">
        <title>Transcriptome-Based Identification of ABC Transporters in the Western Tarnished Plant Bug Lygus hesperus.</title>
        <authorList>
            <person name="Hull J.J."/>
            <person name="Chaney K."/>
            <person name="Geib S.M."/>
            <person name="Fabrick J.A."/>
            <person name="Brent C.S."/>
            <person name="Walsh D."/>
            <person name="Lavine L.C."/>
        </authorList>
    </citation>
    <scope>NUCLEOTIDE SEQUENCE</scope>
</reference>
<organism evidence="2">
    <name type="scientific">Lygus hesperus</name>
    <name type="common">Western plant bug</name>
    <dbReference type="NCBI Taxonomy" id="30085"/>
    <lineage>
        <taxon>Eukaryota</taxon>
        <taxon>Metazoa</taxon>
        <taxon>Ecdysozoa</taxon>
        <taxon>Arthropoda</taxon>
        <taxon>Hexapoda</taxon>
        <taxon>Insecta</taxon>
        <taxon>Pterygota</taxon>
        <taxon>Neoptera</taxon>
        <taxon>Paraneoptera</taxon>
        <taxon>Hemiptera</taxon>
        <taxon>Heteroptera</taxon>
        <taxon>Panheteroptera</taxon>
        <taxon>Cimicomorpha</taxon>
        <taxon>Miridae</taxon>
        <taxon>Mirini</taxon>
        <taxon>Lygus</taxon>
    </lineage>
</organism>
<protein>
    <submittedName>
        <fullName evidence="2">Enoyl-CoA delta isomerase 1, mitochondrial</fullName>
    </submittedName>
</protein>
<dbReference type="GO" id="GO:0016853">
    <property type="term" value="F:isomerase activity"/>
    <property type="evidence" value="ECO:0007669"/>
    <property type="project" value="UniProtKB-KW"/>
</dbReference>
<dbReference type="AlphaFoldDB" id="A0A0A9XNU8"/>
<dbReference type="Gene3D" id="3.90.226.10">
    <property type="entry name" value="2-enoyl-CoA Hydratase, Chain A, domain 1"/>
    <property type="match status" value="1"/>
</dbReference>
<dbReference type="EMBL" id="GBHO01021191">
    <property type="protein sequence ID" value="JAG22413.1"/>
    <property type="molecule type" value="Transcribed_RNA"/>
</dbReference>
<accession>A0A0A9XNU8</accession>
<dbReference type="PANTHER" id="PTHR11941:SF54">
    <property type="entry name" value="ENOYL-COA HYDRATASE, MITOCHONDRIAL"/>
    <property type="match status" value="1"/>
</dbReference>
<dbReference type="Pfam" id="PF00378">
    <property type="entry name" value="ECH_1"/>
    <property type="match status" value="1"/>
</dbReference>
<keyword evidence="2" id="KW-0413">Isomerase</keyword>
<dbReference type="PANTHER" id="PTHR11941">
    <property type="entry name" value="ENOYL-COA HYDRATASE-RELATED"/>
    <property type="match status" value="1"/>
</dbReference>
<dbReference type="InterPro" id="IPR001753">
    <property type="entry name" value="Enoyl-CoA_hydra/iso"/>
</dbReference>
<dbReference type="GO" id="GO:0006635">
    <property type="term" value="P:fatty acid beta-oxidation"/>
    <property type="evidence" value="ECO:0007669"/>
    <property type="project" value="TreeGrafter"/>
</dbReference>
<sequence length="270" mass="29839">MDSNPHNIIDDKFLDDFEQALDRLESEFHDYNVVITGNSKTFSSGMDLKVLKQLLIVAQSTMDHKTMEIVEKIALYVDRVDKLGWRLFRHPTKTVAAINGHAIAAGTFLAAACDIRVALDNPKYLVGLNEVSNGFCIPYRMLVVCQNAFHSYSVAQQVLLSGKLLSLHSAALPYVGFIHQLVTEDTESQSCAAQPSLLTALYRPTGSSDCSAAQSTAAAGATPLIQRAVELAHVESKSLLAYRYTKKILQKKITSKVEKQPHQTILDVYR</sequence>
<gene>
    <name evidence="2" type="primary">ECI1_4</name>
    <name evidence="1" type="synonym">ECI1_0</name>
    <name evidence="2" type="ORF">CM83_30074</name>
    <name evidence="1" type="ORF">CM83_30083</name>
</gene>